<evidence type="ECO:0000313" key="4">
    <source>
        <dbReference type="Proteomes" id="UP000006514"/>
    </source>
</evidence>
<feature type="region of interest" description="Disordered" evidence="1">
    <location>
        <begin position="454"/>
        <end position="515"/>
    </location>
</feature>
<dbReference type="Proteomes" id="UP000006514">
    <property type="component" value="Unassembled WGS sequence"/>
</dbReference>
<keyword evidence="4" id="KW-1185">Reference proteome</keyword>
<reference evidence="4" key="1">
    <citation type="journal article" date="2012" name="Science">
        <title>The Paleozoic origin of enzymatic lignin decomposition reconstructed from 31 fungal genomes.</title>
        <authorList>
            <person name="Floudas D."/>
            <person name="Binder M."/>
            <person name="Riley R."/>
            <person name="Barry K."/>
            <person name="Blanchette R.A."/>
            <person name="Henrissat B."/>
            <person name="Martinez A.T."/>
            <person name="Otillar R."/>
            <person name="Spatafora J.W."/>
            <person name="Yadav J.S."/>
            <person name="Aerts A."/>
            <person name="Benoit I."/>
            <person name="Boyd A."/>
            <person name="Carlson A."/>
            <person name="Copeland A."/>
            <person name="Coutinho P.M."/>
            <person name="de Vries R.P."/>
            <person name="Ferreira P."/>
            <person name="Findley K."/>
            <person name="Foster B."/>
            <person name="Gaskell J."/>
            <person name="Glotzer D."/>
            <person name="Gorecki P."/>
            <person name="Heitman J."/>
            <person name="Hesse C."/>
            <person name="Hori C."/>
            <person name="Igarashi K."/>
            <person name="Jurgens J.A."/>
            <person name="Kallen N."/>
            <person name="Kersten P."/>
            <person name="Kohler A."/>
            <person name="Kuees U."/>
            <person name="Kumar T.K.A."/>
            <person name="Kuo A."/>
            <person name="LaButti K."/>
            <person name="Larrondo L.F."/>
            <person name="Lindquist E."/>
            <person name="Ling A."/>
            <person name="Lombard V."/>
            <person name="Lucas S."/>
            <person name="Lundell T."/>
            <person name="Martin R."/>
            <person name="McLaughlin D.J."/>
            <person name="Morgenstern I."/>
            <person name="Morin E."/>
            <person name="Murat C."/>
            <person name="Nagy L.G."/>
            <person name="Nolan M."/>
            <person name="Ohm R.A."/>
            <person name="Patyshakuliyeva A."/>
            <person name="Rokas A."/>
            <person name="Ruiz-Duenas F.J."/>
            <person name="Sabat G."/>
            <person name="Salamov A."/>
            <person name="Samejima M."/>
            <person name="Schmutz J."/>
            <person name="Slot J.C."/>
            <person name="St John F."/>
            <person name="Stenlid J."/>
            <person name="Sun H."/>
            <person name="Sun S."/>
            <person name="Syed K."/>
            <person name="Tsang A."/>
            <person name="Wiebenga A."/>
            <person name="Young D."/>
            <person name="Pisabarro A."/>
            <person name="Eastwood D.C."/>
            <person name="Martin F."/>
            <person name="Cullen D."/>
            <person name="Grigoriev I.V."/>
            <person name="Hibbett D.S."/>
        </authorList>
    </citation>
    <scope>NUCLEOTIDE SEQUENCE [LARGE SCALE GENOMIC DNA]</scope>
    <source>
        <strain evidence="4">TFB10046</strain>
    </source>
</reference>
<dbReference type="InterPro" id="IPR001810">
    <property type="entry name" value="F-box_dom"/>
</dbReference>
<dbReference type="KEGG" id="adl:AURDEDRAFT_174662"/>
<accession>J0CYA5</accession>
<sequence>MSASHVPPELWLEIFAAGLSSVDLAHVRCVCRPFCDIAESILYTTVSLASTHQMRGFTLALLSKPRLGELTRSLTLDWFRDIVEESVQDPDVEFWQFHKQSVFADGTPDINESNETTAAIDQEARRRNMTRPFCNAIREQVPSAHAVLLLDMLPRLRTLRVIPSAVEFWLWASFPDPCNPDVAKRLPQGLLSLESLDIRYKPDYDGSELSEANGGVGFAHIKVISALLLPNLRRLSFSGDYGEATLWGLYTEDTGGKNHSRLDMTRLQKHSSVSQIKLRGLELETKVVLSILGMLAAPEIVQVETQDEADFAPYDAFLACPTLRSFKFIEYPGDYFPRPRNWQPLVTLSTRDHLTHIALPVLALAVYEDDNLAQKIPRGVEHLDLAYTTASILRGDVDRLVKLVHDLAANGSRVRRLTVRPAQRDARLHQLRVACAASGVLFCERPCIEVPAGLCDPPEDWDDVYSTDGSDMVEDESDYDGSEPYSDGDEDDDEEEDEEEDEYESEGNDNDTDEA</sequence>
<dbReference type="EMBL" id="JH687866">
    <property type="protein sequence ID" value="EJD36273.1"/>
    <property type="molecule type" value="Genomic_DNA"/>
</dbReference>
<feature type="domain" description="F-box" evidence="2">
    <location>
        <begin position="4"/>
        <end position="48"/>
    </location>
</feature>
<dbReference type="InterPro" id="IPR036047">
    <property type="entry name" value="F-box-like_dom_sf"/>
</dbReference>
<dbReference type="OrthoDB" id="2520703at2759"/>
<dbReference type="SUPFAM" id="SSF81383">
    <property type="entry name" value="F-box domain"/>
    <property type="match status" value="1"/>
</dbReference>
<dbReference type="CDD" id="cd09917">
    <property type="entry name" value="F-box_SF"/>
    <property type="match status" value="1"/>
</dbReference>
<name>J0CYA5_AURST</name>
<feature type="compositionally biased region" description="Acidic residues" evidence="1">
    <location>
        <begin position="457"/>
        <end position="515"/>
    </location>
</feature>
<evidence type="ECO:0000313" key="3">
    <source>
        <dbReference type="EMBL" id="EJD36273.1"/>
    </source>
</evidence>
<gene>
    <name evidence="3" type="ORF">AURDEDRAFT_174662</name>
</gene>
<dbReference type="Pfam" id="PF12937">
    <property type="entry name" value="F-box-like"/>
    <property type="match status" value="1"/>
</dbReference>
<protein>
    <recommendedName>
        <fullName evidence="2">F-box domain-containing protein</fullName>
    </recommendedName>
</protein>
<dbReference type="InParanoid" id="J0CYA5"/>
<evidence type="ECO:0000259" key="2">
    <source>
        <dbReference type="Pfam" id="PF12937"/>
    </source>
</evidence>
<organism evidence="3 4">
    <name type="scientific">Auricularia subglabra (strain TFB-10046 / SS5)</name>
    <name type="common">White-rot fungus</name>
    <name type="synonym">Auricularia delicata (strain TFB10046)</name>
    <dbReference type="NCBI Taxonomy" id="717982"/>
    <lineage>
        <taxon>Eukaryota</taxon>
        <taxon>Fungi</taxon>
        <taxon>Dikarya</taxon>
        <taxon>Basidiomycota</taxon>
        <taxon>Agaricomycotina</taxon>
        <taxon>Agaricomycetes</taxon>
        <taxon>Auriculariales</taxon>
        <taxon>Auriculariaceae</taxon>
        <taxon>Auricularia</taxon>
    </lineage>
</organism>
<evidence type="ECO:0000256" key="1">
    <source>
        <dbReference type="SAM" id="MobiDB-lite"/>
    </source>
</evidence>
<proteinExistence type="predicted"/>
<dbReference type="AlphaFoldDB" id="J0CYA5"/>